<proteinExistence type="inferred from homology"/>
<dbReference type="InterPro" id="IPR050555">
    <property type="entry name" value="Bact_Solute-Bind_Prot2"/>
</dbReference>
<feature type="transmembrane region" description="Helical" evidence="4">
    <location>
        <begin position="33"/>
        <end position="51"/>
    </location>
</feature>
<comment type="subcellular location">
    <subcellularLocation>
        <location evidence="1">Cell envelope</location>
    </subcellularLocation>
</comment>
<evidence type="ECO:0000256" key="2">
    <source>
        <dbReference type="ARBA" id="ARBA00007639"/>
    </source>
</evidence>
<dbReference type="PANTHER" id="PTHR30036">
    <property type="entry name" value="D-XYLOSE-BINDING PERIPLASMIC PROTEIN"/>
    <property type="match status" value="1"/>
</dbReference>
<accession>A0A941F4X2</accession>
<evidence type="ECO:0000256" key="1">
    <source>
        <dbReference type="ARBA" id="ARBA00004196"/>
    </source>
</evidence>
<keyword evidence="7" id="KW-1185">Reference proteome</keyword>
<dbReference type="PANTHER" id="PTHR30036:SF1">
    <property type="entry name" value="D-XYLOSE-BINDING PERIPLASMIC PROTEIN"/>
    <property type="match status" value="1"/>
</dbReference>
<evidence type="ECO:0000256" key="3">
    <source>
        <dbReference type="ARBA" id="ARBA00022729"/>
    </source>
</evidence>
<dbReference type="AlphaFoldDB" id="A0A941F4X2"/>
<evidence type="ECO:0000256" key="4">
    <source>
        <dbReference type="SAM" id="Phobius"/>
    </source>
</evidence>
<dbReference type="SUPFAM" id="SSF53822">
    <property type="entry name" value="Periplasmic binding protein-like I"/>
    <property type="match status" value="1"/>
</dbReference>
<keyword evidence="3" id="KW-0732">Signal</keyword>
<gene>
    <name evidence="6" type="ORF">KDU71_09375</name>
</gene>
<dbReference type="Gene3D" id="3.40.50.2300">
    <property type="match status" value="2"/>
</dbReference>
<dbReference type="GO" id="GO:0030288">
    <property type="term" value="C:outer membrane-bounded periplasmic space"/>
    <property type="evidence" value="ECO:0007669"/>
    <property type="project" value="TreeGrafter"/>
</dbReference>
<name>A0A941F4X2_9BACT</name>
<sequence length="361" mass="39816">MTVDTLPNRDGQLPARIVAKNHSNTPIWLSINALKYVFAICLLGVFILSSCEMKPKVGFLMDSLEIERWNKDKALFEEKVKELGGIPYVEVADSDPDKQVEQAQKLIDEGVDVLVVVPVDLEKAGEIVKLAHKNYIPVISYDRLIKNCNLDYYISTDNINIGELQADYLTKIAPTGNYLLISGPTSDYNAYLLRLGWMNVLQPLVDKGDINIVLDEFSNFWLPDEAYRILSTYLKDKNEVDAIICGNDALASGAITALKEHNKAGKVLLAGQDADIMAVRNIVAGNQTITIYKPIESLAFAAANAAIKISDGEAPSNMNITVNNGKRLVPAILLKASVVNSQNIRMTVIQEGYIGEQEVFN</sequence>
<evidence type="ECO:0000313" key="6">
    <source>
        <dbReference type="EMBL" id="MBR8535765.1"/>
    </source>
</evidence>
<keyword evidence="4" id="KW-1133">Transmembrane helix</keyword>
<dbReference type="EMBL" id="JAGTAR010000012">
    <property type="protein sequence ID" value="MBR8535765.1"/>
    <property type="molecule type" value="Genomic_DNA"/>
</dbReference>
<keyword evidence="4" id="KW-0472">Membrane</keyword>
<organism evidence="6 7">
    <name type="scientific">Carboxylicivirga sediminis</name>
    <dbReference type="NCBI Taxonomy" id="2006564"/>
    <lineage>
        <taxon>Bacteria</taxon>
        <taxon>Pseudomonadati</taxon>
        <taxon>Bacteroidota</taxon>
        <taxon>Bacteroidia</taxon>
        <taxon>Marinilabiliales</taxon>
        <taxon>Marinilabiliaceae</taxon>
        <taxon>Carboxylicivirga</taxon>
    </lineage>
</organism>
<reference evidence="6" key="2">
    <citation type="submission" date="2021-04" db="EMBL/GenBank/DDBJ databases">
        <authorList>
            <person name="Zhang T."/>
            <person name="Zhang Y."/>
            <person name="Lu D."/>
            <person name="Zuo D."/>
            <person name="Du Z."/>
        </authorList>
    </citation>
    <scope>NUCLEOTIDE SEQUENCE</scope>
    <source>
        <strain evidence="6">JR1</strain>
    </source>
</reference>
<evidence type="ECO:0000259" key="5">
    <source>
        <dbReference type="Pfam" id="PF13407"/>
    </source>
</evidence>
<reference evidence="6" key="1">
    <citation type="journal article" date="2018" name="Int. J. Syst. Evol. Microbiol.">
        <title>Carboxylicivirga sediminis sp. nov., isolated from coastal sediment.</title>
        <authorList>
            <person name="Wang F.Q."/>
            <person name="Ren L.H."/>
            <person name="Zou R.J."/>
            <person name="Sun Y.Z."/>
            <person name="Liu X.J."/>
            <person name="Jiang F."/>
            <person name="Liu L.J."/>
        </authorList>
    </citation>
    <scope>NUCLEOTIDE SEQUENCE</scope>
    <source>
        <strain evidence="6">JR1</strain>
    </source>
</reference>
<evidence type="ECO:0000313" key="7">
    <source>
        <dbReference type="Proteomes" id="UP000679220"/>
    </source>
</evidence>
<dbReference type="InterPro" id="IPR025997">
    <property type="entry name" value="SBP_2_dom"/>
</dbReference>
<comment type="caution">
    <text evidence="6">The sequence shown here is derived from an EMBL/GenBank/DDBJ whole genome shotgun (WGS) entry which is preliminary data.</text>
</comment>
<feature type="domain" description="Periplasmic binding protein" evidence="5">
    <location>
        <begin position="57"/>
        <end position="313"/>
    </location>
</feature>
<comment type="similarity">
    <text evidence="2">Belongs to the bacterial solute-binding protein 2 family.</text>
</comment>
<keyword evidence="4" id="KW-0812">Transmembrane</keyword>
<dbReference type="GO" id="GO:0030246">
    <property type="term" value="F:carbohydrate binding"/>
    <property type="evidence" value="ECO:0007669"/>
    <property type="project" value="TreeGrafter"/>
</dbReference>
<dbReference type="Proteomes" id="UP000679220">
    <property type="component" value="Unassembled WGS sequence"/>
</dbReference>
<dbReference type="InterPro" id="IPR028082">
    <property type="entry name" value="Peripla_BP_I"/>
</dbReference>
<dbReference type="Pfam" id="PF13407">
    <property type="entry name" value="Peripla_BP_4"/>
    <property type="match status" value="1"/>
</dbReference>
<protein>
    <submittedName>
        <fullName evidence="6">Substrate-binding domain-containing protein</fullName>
    </submittedName>
</protein>